<evidence type="ECO:0000256" key="1">
    <source>
        <dbReference type="ARBA" id="ARBA00023239"/>
    </source>
</evidence>
<dbReference type="InterPro" id="IPR006680">
    <property type="entry name" value="Amidohydro-rel"/>
</dbReference>
<accession>A0A368DJ13</accession>
<keyword evidence="1" id="KW-0456">Lyase</keyword>
<gene>
    <name evidence="3" type="ORF">DBW71_06180</name>
</gene>
<dbReference type="GO" id="GO:0019748">
    <property type="term" value="P:secondary metabolic process"/>
    <property type="evidence" value="ECO:0007669"/>
    <property type="project" value="TreeGrafter"/>
</dbReference>
<dbReference type="InterPro" id="IPR032466">
    <property type="entry name" value="Metal_Hydrolase"/>
</dbReference>
<dbReference type="AlphaFoldDB" id="A0A368DJ13"/>
<reference evidence="3 4" key="1">
    <citation type="journal article" date="2018" name="Microbiome">
        <title>Fine metagenomic profile of the Mediterranean stratified and mixed water columns revealed by assembly and recruitment.</title>
        <authorList>
            <person name="Haro-Moreno J.M."/>
            <person name="Lopez-Perez M."/>
            <person name="De La Torre J.R."/>
            <person name="Picazo A."/>
            <person name="Camacho A."/>
            <person name="Rodriguez-Valera F."/>
        </authorList>
    </citation>
    <scope>NUCLEOTIDE SEQUENCE [LARGE SCALE GENOMIC DNA]</scope>
    <source>
        <strain evidence="3">MED-G57</strain>
    </source>
</reference>
<dbReference type="GO" id="GO:0005737">
    <property type="term" value="C:cytoplasm"/>
    <property type="evidence" value="ECO:0007669"/>
    <property type="project" value="TreeGrafter"/>
</dbReference>
<dbReference type="GO" id="GO:0016787">
    <property type="term" value="F:hydrolase activity"/>
    <property type="evidence" value="ECO:0007669"/>
    <property type="project" value="UniProtKB-KW"/>
</dbReference>
<evidence type="ECO:0000259" key="2">
    <source>
        <dbReference type="Pfam" id="PF04909"/>
    </source>
</evidence>
<dbReference type="PANTHER" id="PTHR21240:SF28">
    <property type="entry name" value="ISO-OROTATE DECARBOXYLASE (EUROFUNG)"/>
    <property type="match status" value="1"/>
</dbReference>
<organism evidence="3 4">
    <name type="scientific">PS1 clade bacterium</name>
    <dbReference type="NCBI Taxonomy" id="2175152"/>
    <lineage>
        <taxon>Bacteria</taxon>
        <taxon>Pseudomonadati</taxon>
        <taxon>Pseudomonadota</taxon>
        <taxon>Alphaproteobacteria</taxon>
        <taxon>PS1 clade</taxon>
    </lineage>
</organism>
<evidence type="ECO:0000313" key="4">
    <source>
        <dbReference type="Proteomes" id="UP000253570"/>
    </source>
</evidence>
<dbReference type="SUPFAM" id="SSF51556">
    <property type="entry name" value="Metallo-dependent hydrolases"/>
    <property type="match status" value="1"/>
</dbReference>
<comment type="caution">
    <text evidence="3">The sequence shown here is derived from an EMBL/GenBank/DDBJ whole genome shotgun (WGS) entry which is preliminary data.</text>
</comment>
<keyword evidence="3" id="KW-0378">Hydrolase</keyword>
<feature type="domain" description="Amidohydrolase-related" evidence="2">
    <location>
        <begin position="31"/>
        <end position="352"/>
    </location>
</feature>
<sequence length="361" mass="40563">MPPLKQPLQPYKSTTAREHLGEYERSSQITVDIHGHIGVQEAADLVAKHMPADGHAGFKYAPPKTREINAKQNVDRKEALFGLDERIAEMDRMLVDVMAISPWPPQLYPPVDPTLGAEVSEIINNEIEKKCAEHPKRLVGLGAVPLQDADNANKELDRILAKPCFKGIEIAAKMGSEELDVRRLDPFWDRCQQHDIPIFIHPTSFASDRFSAHYLTNIIGNPLDTTVAMHYLIFGGVLERFPNLKFVLSHGGAFAAAYAGRMDHAYGARPDCRENISMPPSYYLEKFYPDSLVFTIEQLQYLINRFGPDHVLIGTDYPFDMGEYDPVEHVYQVPGLSSANRDLICGGNALRLMNMTEEDCK</sequence>
<protein>
    <submittedName>
        <fullName evidence="3">Amidohydrolase</fullName>
    </submittedName>
</protein>
<dbReference type="Gene3D" id="3.20.20.140">
    <property type="entry name" value="Metal-dependent hydrolases"/>
    <property type="match status" value="1"/>
</dbReference>
<dbReference type="EMBL" id="QOQD01000020">
    <property type="protein sequence ID" value="RCL71830.1"/>
    <property type="molecule type" value="Genomic_DNA"/>
</dbReference>
<dbReference type="InterPro" id="IPR032465">
    <property type="entry name" value="ACMSD"/>
</dbReference>
<dbReference type="Proteomes" id="UP000253570">
    <property type="component" value="Unassembled WGS sequence"/>
</dbReference>
<name>A0A368DJ13_9PROT</name>
<proteinExistence type="predicted"/>
<dbReference type="Pfam" id="PF04909">
    <property type="entry name" value="Amidohydro_2"/>
    <property type="match status" value="1"/>
</dbReference>
<dbReference type="GO" id="GO:0016831">
    <property type="term" value="F:carboxy-lyase activity"/>
    <property type="evidence" value="ECO:0007669"/>
    <property type="project" value="InterPro"/>
</dbReference>
<dbReference type="PANTHER" id="PTHR21240">
    <property type="entry name" value="2-AMINO-3-CARBOXYLMUCONATE-6-SEMIALDEHYDE DECARBOXYLASE"/>
    <property type="match status" value="1"/>
</dbReference>
<evidence type="ECO:0000313" key="3">
    <source>
        <dbReference type="EMBL" id="RCL71830.1"/>
    </source>
</evidence>